<gene>
    <name evidence="1" type="ORF">LADA_0H19548G</name>
</gene>
<dbReference type="OrthoDB" id="4036526at2759"/>
<reference evidence="1 2" key="1">
    <citation type="submission" date="2016-03" db="EMBL/GenBank/DDBJ databases">
        <authorList>
            <person name="Devillers H."/>
        </authorList>
    </citation>
    <scope>NUCLEOTIDE SEQUENCE [LARGE SCALE GENOMIC DNA]</scope>
    <source>
        <strain evidence="1">CBS 10888</strain>
    </source>
</reference>
<evidence type="ECO:0000313" key="2">
    <source>
        <dbReference type="Proteomes" id="UP000190274"/>
    </source>
</evidence>
<protein>
    <submittedName>
        <fullName evidence="1">LADA_0H19548g1_1</fullName>
    </submittedName>
</protein>
<evidence type="ECO:0000313" key="1">
    <source>
        <dbReference type="EMBL" id="SCU99402.1"/>
    </source>
</evidence>
<dbReference type="Proteomes" id="UP000190274">
    <property type="component" value="Chromosome H"/>
</dbReference>
<name>A0A1G4K6D8_9SACH</name>
<sequence length="166" mass="18573">MSRSIVCIEEFISTYKIPSDICERFLPCDPNVCVVDATEFERFRRSRKRRAEDSSSDTCCYKNGVARFANVSEQNSMTLASWTAERVQSSLTAKPTEDFDWGSFEIIDSESGALTYATEDVSPILCMSNEFAEADRTEVDVVEILQSSDFQHSRSNASSPPLAHLG</sequence>
<keyword evidence="2" id="KW-1185">Reference proteome</keyword>
<dbReference type="EMBL" id="LT598461">
    <property type="protein sequence ID" value="SCU99402.1"/>
    <property type="molecule type" value="Genomic_DNA"/>
</dbReference>
<organism evidence="1 2">
    <name type="scientific">Lachancea dasiensis</name>
    <dbReference type="NCBI Taxonomy" id="1072105"/>
    <lineage>
        <taxon>Eukaryota</taxon>
        <taxon>Fungi</taxon>
        <taxon>Dikarya</taxon>
        <taxon>Ascomycota</taxon>
        <taxon>Saccharomycotina</taxon>
        <taxon>Saccharomycetes</taxon>
        <taxon>Saccharomycetales</taxon>
        <taxon>Saccharomycetaceae</taxon>
        <taxon>Lachancea</taxon>
    </lineage>
</organism>
<dbReference type="AlphaFoldDB" id="A0A1G4K6D8"/>
<proteinExistence type="predicted"/>
<accession>A0A1G4K6D8</accession>